<evidence type="ECO:0000313" key="3">
    <source>
        <dbReference type="Proteomes" id="UP001454036"/>
    </source>
</evidence>
<proteinExistence type="predicted"/>
<evidence type="ECO:0000313" key="2">
    <source>
        <dbReference type="EMBL" id="GAA0159159.1"/>
    </source>
</evidence>
<keyword evidence="3" id="KW-1185">Reference proteome</keyword>
<dbReference type="Proteomes" id="UP001454036">
    <property type="component" value="Unassembled WGS sequence"/>
</dbReference>
<name>A0AAV3Q5Y7_LITER</name>
<comment type="caution">
    <text evidence="2">The sequence shown here is derived from an EMBL/GenBank/DDBJ whole genome shotgun (WGS) entry which is preliminary data.</text>
</comment>
<gene>
    <name evidence="2" type="ORF">LIER_38807</name>
</gene>
<evidence type="ECO:0000256" key="1">
    <source>
        <dbReference type="SAM" id="MobiDB-lite"/>
    </source>
</evidence>
<feature type="region of interest" description="Disordered" evidence="1">
    <location>
        <begin position="43"/>
        <end position="62"/>
    </location>
</feature>
<sequence>MAPGGKKLRISSNNLCGDKILNPALYERECPYVITTNPANRQESLATSSSGSSLDDSDTSSAIFPLPQLTVTDKMASKIMPGNNDLTAPLPIKGKMSQSSEHQGGDFVFRPRPEANRAETSISGGMPIIQAEGPLNFASRPQPLDLVNSARVVTAEDVREESARAEEAYQGMMASLPTFVKNSTPTDLTDDQLDGITSYLSIPIEKVDTRLALPREQLYLPRIEQDSTDPDLNFGYTSVYVEAFSYGMRLPFHHS</sequence>
<dbReference type="EMBL" id="BAABME010020044">
    <property type="protein sequence ID" value="GAA0159159.1"/>
    <property type="molecule type" value="Genomic_DNA"/>
</dbReference>
<accession>A0AAV3Q5Y7</accession>
<reference evidence="2 3" key="1">
    <citation type="submission" date="2024-01" db="EMBL/GenBank/DDBJ databases">
        <title>The complete chloroplast genome sequence of Lithospermum erythrorhizon: insights into the phylogenetic relationship among Boraginaceae species and the maternal lineages of purple gromwells.</title>
        <authorList>
            <person name="Okada T."/>
            <person name="Watanabe K."/>
        </authorList>
    </citation>
    <scope>NUCLEOTIDE SEQUENCE [LARGE SCALE GENOMIC DNA]</scope>
</reference>
<dbReference type="AlphaFoldDB" id="A0AAV3Q5Y7"/>
<protein>
    <submittedName>
        <fullName evidence="2">Uncharacterized protein</fullName>
    </submittedName>
</protein>
<organism evidence="2 3">
    <name type="scientific">Lithospermum erythrorhizon</name>
    <name type="common">Purple gromwell</name>
    <name type="synonym">Lithospermum officinale var. erythrorhizon</name>
    <dbReference type="NCBI Taxonomy" id="34254"/>
    <lineage>
        <taxon>Eukaryota</taxon>
        <taxon>Viridiplantae</taxon>
        <taxon>Streptophyta</taxon>
        <taxon>Embryophyta</taxon>
        <taxon>Tracheophyta</taxon>
        <taxon>Spermatophyta</taxon>
        <taxon>Magnoliopsida</taxon>
        <taxon>eudicotyledons</taxon>
        <taxon>Gunneridae</taxon>
        <taxon>Pentapetalae</taxon>
        <taxon>asterids</taxon>
        <taxon>lamiids</taxon>
        <taxon>Boraginales</taxon>
        <taxon>Boraginaceae</taxon>
        <taxon>Boraginoideae</taxon>
        <taxon>Lithospermeae</taxon>
        <taxon>Lithospermum</taxon>
    </lineage>
</organism>
<feature type="compositionally biased region" description="Low complexity" evidence="1">
    <location>
        <begin position="44"/>
        <end position="62"/>
    </location>
</feature>